<feature type="compositionally biased region" description="Polar residues" evidence="1">
    <location>
        <begin position="114"/>
        <end position="123"/>
    </location>
</feature>
<gene>
    <name evidence="3" type="ORF">PSHT_08147</name>
</gene>
<sequence>MEDIRMATSSSKPRLVSHFFHTGPALSEFNSLGSLISAATLTQNNPAGSSTGSTTTTPGSGITTSNRQLVSLPPPVACSPFNKKENANIQIAWQTMHDSYHHSISEKDPIRPPSESNDPNTDSTTDHVNFKSKGKSKLVPQTNQDHVDDQDELSSVKMATPETEGINNEEYDHEDAVLNLSMEDHPYIVPVGIDSLFTVDVRKLKLYPAFWHGPHLDVYKGQWFYPTTNKQKFYPCDPDLADALEAAYDQIKPWDLSYEDELRSALKIGTEAEDKLKVHLKEFDHDVIFDTATQGRLYSTAVSSRISKTILTNFFTSLSKKTAGYSGGTVVIRGWDQVQSWSGLEESVEHLASPLQQSPSSSSGEDLIAKTPTGINTTADMIQEEDLENPNAQVSELVLVIHGIGQKLAQSYDSFDFVHACNQLRLECHKATTTDPKMKDFVQNKRVQFIPIRWRHSLNFEMEGFTDQLDGTVEDGQQKNRFSMKDIQYTIRTRGSDRISTRCPLYMSPKQHKLMISAVIEQANKVYQLFCRRNPYYNGRKVSILAHSLGAALTVDILSRQPSLWTMDIHPTSHLFNNAEAYLSKLDHFCFDTNKVFLVGSPVAFFFHLHRAQLIAREGLSKPSTTTNRDTAKNSIEWRKINRVTSDEVGQYGCLAAETIYSVYISTDPVAYSCFSYPSSQDVCGLLNLHHEIYEFILKLGVDCQLRKELIGLDYWLINDIRHSKRIKPIDVQSFTKRFLETMKRRRPIIEEPTRLSRAVSISSLSSLVANSWMGGSKKREPDQPNQSNNNSQTTLNSRPSSIKPTPQLASNPAQSRPSSMVAGWTDMVRKRGRVFTASNESIRDREPLKKSKQGENILGRKRFLALNPTGSVDFVIPSLGLNQYVDMVTAHAAYWTDNRFARLVLIGLFGENSVLEHVGDLENPEDTSILS</sequence>
<reference evidence="3 4" key="1">
    <citation type="submission" date="2017-12" db="EMBL/GenBank/DDBJ databases">
        <title>Gene loss provides genomic basis for host adaptation in cereal stripe rust fungi.</title>
        <authorList>
            <person name="Xia C."/>
        </authorList>
    </citation>
    <scope>NUCLEOTIDE SEQUENCE [LARGE SCALE GENOMIC DNA]</scope>
    <source>
        <strain evidence="3 4">93TX-2</strain>
    </source>
</reference>
<proteinExistence type="predicted"/>
<dbReference type="GO" id="GO:0046872">
    <property type="term" value="F:metal ion binding"/>
    <property type="evidence" value="ECO:0007669"/>
    <property type="project" value="InterPro"/>
</dbReference>
<name>A0A2S4VRQ2_9BASI</name>
<evidence type="ECO:0000259" key="2">
    <source>
        <dbReference type="SMART" id="SM01127"/>
    </source>
</evidence>
<dbReference type="AlphaFoldDB" id="A0A2S4VRQ2"/>
<dbReference type="InterPro" id="IPR057826">
    <property type="entry name" value="WWE_C20G8.02"/>
</dbReference>
<comment type="caution">
    <text evidence="3">The sequence shown here is derived from an EMBL/GenBank/DDBJ whole genome shotgun (WGS) entry which is preliminary data.</text>
</comment>
<keyword evidence="4" id="KW-1185">Reference proteome</keyword>
<dbReference type="EMBL" id="PKSM01000105">
    <property type="protein sequence ID" value="POW12243.1"/>
    <property type="molecule type" value="Genomic_DNA"/>
</dbReference>
<dbReference type="Proteomes" id="UP000238274">
    <property type="component" value="Unassembled WGS sequence"/>
</dbReference>
<feature type="compositionally biased region" description="Low complexity" evidence="1">
    <location>
        <begin position="48"/>
        <end position="65"/>
    </location>
</feature>
<feature type="compositionally biased region" description="Polar residues" evidence="1">
    <location>
        <begin position="799"/>
        <end position="819"/>
    </location>
</feature>
<feature type="region of interest" description="Disordered" evidence="1">
    <location>
        <begin position="43"/>
        <end position="71"/>
    </location>
</feature>
<feature type="region of interest" description="Disordered" evidence="1">
    <location>
        <begin position="774"/>
        <end position="823"/>
    </location>
</feature>
<reference evidence="4" key="3">
    <citation type="journal article" date="2018" name="Mol. Plant Microbe Interact.">
        <title>Genome sequence resources for the wheat stripe rust pathogen (Puccinia striiformis f. sp. tritici) and the barley stripe rust pathogen (Puccinia striiformis f. sp. hordei).</title>
        <authorList>
            <person name="Xia C."/>
            <person name="Wang M."/>
            <person name="Yin C."/>
            <person name="Cornejo O.E."/>
            <person name="Hulbert S.H."/>
            <person name="Chen X."/>
        </authorList>
    </citation>
    <scope>NUCLEOTIDE SEQUENCE [LARGE SCALE GENOMIC DNA]</scope>
    <source>
        <strain evidence="4">93TX-2</strain>
    </source>
</reference>
<reference evidence="4" key="2">
    <citation type="journal article" date="2018" name="BMC Genomics">
        <title>Genomic insights into host adaptation between the wheat stripe rust pathogen (Puccinia striiformis f. sp. tritici) and the barley stripe rust pathogen (Puccinia striiformis f. sp. hordei).</title>
        <authorList>
            <person name="Xia C."/>
            <person name="Wang M."/>
            <person name="Yin C."/>
            <person name="Cornejo O.E."/>
            <person name="Hulbert S.H."/>
            <person name="Chen X."/>
        </authorList>
    </citation>
    <scope>NUCLEOTIDE SEQUENCE [LARGE SCALE GENOMIC DNA]</scope>
    <source>
        <strain evidence="4">93TX-2</strain>
    </source>
</reference>
<dbReference type="PANTHER" id="PTHR23509:SF6">
    <property type="entry name" value="PHOSPHOLIPASE C1020.13C-RELATED"/>
    <property type="match status" value="1"/>
</dbReference>
<dbReference type="SMART" id="SM01127">
    <property type="entry name" value="DDHD"/>
    <property type="match status" value="1"/>
</dbReference>
<dbReference type="Pfam" id="PF02862">
    <property type="entry name" value="DDHD"/>
    <property type="match status" value="2"/>
</dbReference>
<dbReference type="Pfam" id="PF23463">
    <property type="entry name" value="WWE_2"/>
    <property type="match status" value="1"/>
</dbReference>
<dbReference type="GO" id="GO:0004620">
    <property type="term" value="F:phospholipase activity"/>
    <property type="evidence" value="ECO:0007669"/>
    <property type="project" value="TreeGrafter"/>
</dbReference>
<evidence type="ECO:0000313" key="4">
    <source>
        <dbReference type="Proteomes" id="UP000238274"/>
    </source>
</evidence>
<protein>
    <recommendedName>
        <fullName evidence="2">DDHD domain-containing protein</fullName>
    </recommendedName>
</protein>
<accession>A0A2S4VRQ2</accession>
<evidence type="ECO:0000256" key="1">
    <source>
        <dbReference type="SAM" id="MobiDB-lite"/>
    </source>
</evidence>
<feature type="compositionally biased region" description="Basic and acidic residues" evidence="1">
    <location>
        <begin position="100"/>
        <end position="110"/>
    </location>
</feature>
<dbReference type="InterPro" id="IPR058055">
    <property type="entry name" value="PA-PLA1"/>
</dbReference>
<dbReference type="VEuPathDB" id="FungiDB:PSHT_08147"/>
<organism evidence="3 4">
    <name type="scientific">Puccinia striiformis</name>
    <dbReference type="NCBI Taxonomy" id="27350"/>
    <lineage>
        <taxon>Eukaryota</taxon>
        <taxon>Fungi</taxon>
        <taxon>Dikarya</taxon>
        <taxon>Basidiomycota</taxon>
        <taxon>Pucciniomycotina</taxon>
        <taxon>Pucciniomycetes</taxon>
        <taxon>Pucciniales</taxon>
        <taxon>Pucciniaceae</taxon>
        <taxon>Puccinia</taxon>
    </lineage>
</organism>
<dbReference type="GO" id="GO:0005737">
    <property type="term" value="C:cytoplasm"/>
    <property type="evidence" value="ECO:0007669"/>
    <property type="project" value="TreeGrafter"/>
</dbReference>
<feature type="compositionally biased region" description="Low complexity" evidence="1">
    <location>
        <begin position="786"/>
        <end position="798"/>
    </location>
</feature>
<dbReference type="InterPro" id="IPR004177">
    <property type="entry name" value="DDHD_dom"/>
</dbReference>
<feature type="domain" description="DDHD" evidence="2">
    <location>
        <begin position="589"/>
        <end position="911"/>
    </location>
</feature>
<dbReference type="OrthoDB" id="69269at2759"/>
<evidence type="ECO:0000313" key="3">
    <source>
        <dbReference type="EMBL" id="POW12243.1"/>
    </source>
</evidence>
<feature type="region of interest" description="Disordered" evidence="1">
    <location>
        <begin position="100"/>
        <end position="152"/>
    </location>
</feature>
<dbReference type="PANTHER" id="PTHR23509">
    <property type="entry name" value="PA-PL1 PHOSPHOLIPASE FAMILY"/>
    <property type="match status" value="1"/>
</dbReference>